<accession>A0AA48H3M6</accession>
<dbReference type="RefSeq" id="WP_316411550.1">
    <property type="nucleotide sequence ID" value="NZ_AP027081.1"/>
</dbReference>
<keyword evidence="1" id="KW-0378">Hydrolase</keyword>
<evidence type="ECO:0000313" key="3">
    <source>
        <dbReference type="EMBL" id="BDU76861.1"/>
    </source>
</evidence>
<evidence type="ECO:0000259" key="2">
    <source>
        <dbReference type="Pfam" id="PF00326"/>
    </source>
</evidence>
<feature type="domain" description="Peptidase S9 prolyl oligopeptidase catalytic" evidence="2">
    <location>
        <begin position="130"/>
        <end position="334"/>
    </location>
</feature>
<reference evidence="3" key="1">
    <citation type="journal article" date="2023" name="Int. J. Syst. Evol. Microbiol.">
        <title>Mesoterricola silvestris gen. nov., sp. nov., Mesoterricola sediminis sp. nov., Geothrix oryzae sp. nov., Geothrix edaphica sp. nov., Geothrix rubra sp. nov., and Geothrix limicola sp. nov., six novel members of Acidobacteriota isolated from soils.</title>
        <authorList>
            <person name="Itoh H."/>
            <person name="Sugisawa Y."/>
            <person name="Mise K."/>
            <person name="Xu Z."/>
            <person name="Kuniyasu M."/>
            <person name="Ushijima N."/>
            <person name="Kawano K."/>
            <person name="Kobayashi E."/>
            <person name="Shiratori Y."/>
            <person name="Masuda Y."/>
            <person name="Senoo K."/>
        </authorList>
    </citation>
    <scope>NUCLEOTIDE SEQUENCE</scope>
    <source>
        <strain evidence="3">W786</strain>
    </source>
</reference>
<name>A0AA48H3M6_9BACT</name>
<organism evidence="3 4">
    <name type="scientific">Mesoterricola sediminis</name>
    <dbReference type="NCBI Taxonomy" id="2927980"/>
    <lineage>
        <taxon>Bacteria</taxon>
        <taxon>Pseudomonadati</taxon>
        <taxon>Acidobacteriota</taxon>
        <taxon>Holophagae</taxon>
        <taxon>Holophagales</taxon>
        <taxon>Holophagaceae</taxon>
        <taxon>Mesoterricola</taxon>
    </lineage>
</organism>
<dbReference type="Gene3D" id="3.40.50.1820">
    <property type="entry name" value="alpha/beta hydrolase"/>
    <property type="match status" value="1"/>
</dbReference>
<dbReference type="InterPro" id="IPR029058">
    <property type="entry name" value="AB_hydrolase_fold"/>
</dbReference>
<dbReference type="GO" id="GO:0004252">
    <property type="term" value="F:serine-type endopeptidase activity"/>
    <property type="evidence" value="ECO:0007669"/>
    <property type="project" value="TreeGrafter"/>
</dbReference>
<proteinExistence type="predicted"/>
<sequence length="336" mass="37234">MLRFLGSALALAACLSAQEAPDARIRHLEAQVEDLRWELDQVRKTADDALFALRLSDVAVVDKVTLTGPPNPKGAETYGIRNERHPLRIYAHTFVPKGLDTARKHPCIVLSHGGVHADFGTYHAHIVREMVGQGWIVVAPEYRGSTGHGKGLHDAIDYGGLENDDVVACRDWAVEELPVDPARVALVGWSHGGMISLMAGFDHPDKFACIYAGVPVSDLLARVGYAGEEYRDPKVLRSMFGKDPGDDVELLKRRSPAWNVHKLKLPLMVTSTTNDRDVNVVEVEQLITHLKAAGKDFTWKIEQDAPGGHGWDRIDTSYARKARKAMYAFLRKHLAR</sequence>
<dbReference type="PANTHER" id="PTHR42776:SF27">
    <property type="entry name" value="DIPEPTIDYL PEPTIDASE FAMILY MEMBER 6"/>
    <property type="match status" value="1"/>
</dbReference>
<dbReference type="GO" id="GO:0006508">
    <property type="term" value="P:proteolysis"/>
    <property type="evidence" value="ECO:0007669"/>
    <property type="project" value="InterPro"/>
</dbReference>
<protein>
    <recommendedName>
        <fullName evidence="2">Peptidase S9 prolyl oligopeptidase catalytic domain-containing protein</fullName>
    </recommendedName>
</protein>
<dbReference type="Proteomes" id="UP001228113">
    <property type="component" value="Chromosome"/>
</dbReference>
<dbReference type="PANTHER" id="PTHR42776">
    <property type="entry name" value="SERINE PEPTIDASE S9 FAMILY MEMBER"/>
    <property type="match status" value="1"/>
</dbReference>
<gene>
    <name evidence="3" type="ORF">METESE_18190</name>
</gene>
<evidence type="ECO:0000313" key="4">
    <source>
        <dbReference type="Proteomes" id="UP001228113"/>
    </source>
</evidence>
<dbReference type="KEGG" id="msea:METESE_18190"/>
<evidence type="ECO:0000256" key="1">
    <source>
        <dbReference type="ARBA" id="ARBA00022801"/>
    </source>
</evidence>
<dbReference type="Pfam" id="PF00326">
    <property type="entry name" value="Peptidase_S9"/>
    <property type="match status" value="1"/>
</dbReference>
<dbReference type="EMBL" id="AP027081">
    <property type="protein sequence ID" value="BDU76861.1"/>
    <property type="molecule type" value="Genomic_DNA"/>
</dbReference>
<dbReference type="SUPFAM" id="SSF53474">
    <property type="entry name" value="alpha/beta-Hydrolases"/>
    <property type="match status" value="1"/>
</dbReference>
<keyword evidence="4" id="KW-1185">Reference proteome</keyword>
<dbReference type="InterPro" id="IPR001375">
    <property type="entry name" value="Peptidase_S9_cat"/>
</dbReference>
<dbReference type="AlphaFoldDB" id="A0AA48H3M6"/>